<dbReference type="SUPFAM" id="SSF52540">
    <property type="entry name" value="P-loop containing nucleoside triphosphate hydrolases"/>
    <property type="match status" value="2"/>
</dbReference>
<dbReference type="Proteomes" id="UP001178507">
    <property type="component" value="Unassembled WGS sequence"/>
</dbReference>
<evidence type="ECO:0000313" key="2">
    <source>
        <dbReference type="EMBL" id="CAJ1383099.1"/>
    </source>
</evidence>
<name>A0AA36MWK4_9DINO</name>
<feature type="region of interest" description="Disordered" evidence="1">
    <location>
        <begin position="563"/>
        <end position="582"/>
    </location>
</feature>
<comment type="caution">
    <text evidence="2">The sequence shown here is derived from an EMBL/GenBank/DDBJ whole genome shotgun (WGS) entry which is preliminary data.</text>
</comment>
<dbReference type="InterPro" id="IPR036397">
    <property type="entry name" value="RNaseH_sf"/>
</dbReference>
<feature type="non-terminal residue" evidence="2">
    <location>
        <position position="1815"/>
    </location>
</feature>
<dbReference type="Gene3D" id="3.30.420.10">
    <property type="entry name" value="Ribonuclease H-like superfamily/Ribonuclease H"/>
    <property type="match status" value="1"/>
</dbReference>
<keyword evidence="3" id="KW-1185">Reference proteome</keyword>
<dbReference type="InterPro" id="IPR027417">
    <property type="entry name" value="P-loop_NTPase"/>
</dbReference>
<gene>
    <name evidence="2" type="ORF">EVOR1521_LOCUS10308</name>
</gene>
<proteinExistence type="predicted"/>
<dbReference type="GO" id="GO:0003676">
    <property type="term" value="F:nucleic acid binding"/>
    <property type="evidence" value="ECO:0007669"/>
    <property type="project" value="InterPro"/>
</dbReference>
<evidence type="ECO:0000256" key="1">
    <source>
        <dbReference type="SAM" id="MobiDB-lite"/>
    </source>
</evidence>
<sequence length="1815" mass="202760">MGSAEEEEFLEVLREWDNAVAPCPQGVVPGVGPAQPAGVALPVAAAAAELGEAARGRRLTGKQPNPAVNQNAASSAILAERLADCTALSVDVQRKHMHYTHVRTTSAGDRQPSTFTRAGFWEHILQVYREAYPDAANPTGSIVQFGAVAKERHAASQDGLRDEHHHCPVYCSKRHYWKRVADISYQKYKVKLHAATHDGYYTMYSYITAPTTKKPLAELDAEVFLSVDHPRGDALRQLLEAGAIAARALNGRQHKQQAEEAPQRAPQKRFRSGDIFTLMEEHNLQNVLDLQGLANSLAQQGNPRLAQFCTSMGEDRLGQLLNAARGVMEAPTRVAMRQHSRLDTLRDAAMTSPCTCSGVWAPAALRTLTNNQEDVRRFCQDVCRALQLGARRGVNLAIVGVPGSGKSMLLEPLDGIFQVMGKPEARSSFPLAGALDAQVLLWQDYKHQDQTVLFEDLLSLTVGEMISVRVPHQKNQTFRNVAPLFYTSNFPLQVRRPDLEEATRLNQAMAERFCTRQWKMPLPEAERIPDLPRCSRCCAAFYLIAELLGRHISTIVRHFQRLSRGRAAKRQPTGRPPSLTQRQVDQVVSTTQRLVKEAKAQWQVTAAMVRQALRLKCSVKTIRKVLHERGITFRPMRQKPLRTTADEHTRLEWGKKYAPKRASFWSERVHAYLDNKFFPVYPNHKARCYAAKRATGTYRARGEGLGEGHVRPRKTLKVSWGKSVNVAVALSAQKVLMCHVVEGHWNAAEACRMYARSLGPALRRASPELDRFVVLEDNDPSGYKSRAARDTKVEQRINVLEIPKRSPDVNPLDYGFWAHVNERLRVQESRFGVNFRESRDHFVRRLRRTILRTHPAFLRSLVTSMKRRAVALVAAKGRDFEEEEFLEVLREWDNAVAPCPQGVVPGVGPAQPAGVALPVAAAAAELGEAARGRRLTGKQPNPAVNQNAASSAILAERLADCTALSVDVQRKHMHYTHVRTTSAGDRQPSTFTRAGFWEHILQVYREAYPDAANPTGSIVQFGAVAKERHAASQDGLRDEHHHCPVYCSKRHYWKRVADISYQKYKVKLHAATHDGYYTMYSYITAPTTKKPLAELDAEVFLSVDHPRGDALRQLLEAGAIAARALNGRQHKQQAEEAPQRAPQKRFRSGDIFTLMEEHNLQNVLDLQGLANSLAQQGNPRLAQFCTSMGEDRLGQLLNAARGVMEAPTRVAMRQHSRLDTLRDAAMTSPCTCSGVWAPAALRTLTNNQEDVRRFCQDVCRALQLGARRGVNLAIVGVPGSGKSMLLEPLDGIFQVMGKPEARSSFPLAGALDAQVLLWQDYKHQDQTVLFEDLLSLTVGEMISVRVPHQKNQTFRNVAPLFYTSNFPLQVRRPDLEEATRLNQAMAERFCTRQWKMPLPEAERIPDLPRCSRCCAAFYLANSEAFRSPCLQHEARLALEKAVAWWGERLQVGSLAATALLTDGRLPLSSMGELELEVCTEGTGLCDVAYGQDIPPQLVVDAEPHVCAFRSGRAPEVVLLRVRSRCQDPSLETRLYGQRLPLVLPRPGLGGPEPEAAQDAHVLSCGPTPVALKAWKLHQGEELGCLDFLKRTLEGLDPDVPAILLSPLTHGWSERSSEALQEAARWIQRPAAGKVIIGFPLLTTENLWQWRVRRLRHQYWKLVFSPAEELSNVPGLGPCAVGFGSGTRVASAGVLRALLSNVEEDPENRVNWLLDLDIQIQNAGVQVLSCFSWPMPEADYLQHVALTTKLTEKHQVEMADFDGRRQVLCIKGANWFQVAQKGLVAPYCFRRDVTQAFRRVYGWWTSLDPRNFLVPE</sequence>
<accession>A0AA36MWK4</accession>
<dbReference type="EMBL" id="CAUJNA010000983">
    <property type="protein sequence ID" value="CAJ1383099.1"/>
    <property type="molecule type" value="Genomic_DNA"/>
</dbReference>
<organism evidence="2 3">
    <name type="scientific">Effrenium voratum</name>
    <dbReference type="NCBI Taxonomy" id="2562239"/>
    <lineage>
        <taxon>Eukaryota</taxon>
        <taxon>Sar</taxon>
        <taxon>Alveolata</taxon>
        <taxon>Dinophyceae</taxon>
        <taxon>Suessiales</taxon>
        <taxon>Symbiodiniaceae</taxon>
        <taxon>Effrenium</taxon>
    </lineage>
</organism>
<dbReference type="Gene3D" id="3.40.50.300">
    <property type="entry name" value="P-loop containing nucleotide triphosphate hydrolases"/>
    <property type="match status" value="2"/>
</dbReference>
<evidence type="ECO:0000313" key="3">
    <source>
        <dbReference type="Proteomes" id="UP001178507"/>
    </source>
</evidence>
<protein>
    <submittedName>
        <fullName evidence="2">Uncharacterized protein</fullName>
    </submittedName>
</protein>
<reference evidence="2" key="1">
    <citation type="submission" date="2023-08" db="EMBL/GenBank/DDBJ databases">
        <authorList>
            <person name="Chen Y."/>
            <person name="Shah S."/>
            <person name="Dougan E. K."/>
            <person name="Thang M."/>
            <person name="Chan C."/>
        </authorList>
    </citation>
    <scope>NUCLEOTIDE SEQUENCE</scope>
</reference>